<sequence length="380" mass="41030">MTGDGSGLKVASVGECGIDFDRWQRVLDLCQELTGRDLLPALSLCVVRGNRCIAPLAFGRRRLADADAKVEPGDRFVVASLTKPVVAMGLITLVEQGRIGLNDRVRDLIPAYRDAAKRPTTVRHLLTHTSGLPDSLPNNVPLRKEHAPLAEFVNGACAIGLDFPPGRGVQYQSLGYALLGEIIESVSGISCGRFLKETFFDPLGMTSTSLGDVRPIVESPVAEIRVPGEMAGGNDWNWNSRYWQQLGAPWGGMLSTAGDLARFCAMMLGDGSLGGVRVLSPATASLSTTNRLDDFPDVPEADRRTRPWGYGWRLNWPAHPACLSDLLPASAFGHWGATGTLFWMNRENQTAAVILSSQPVEKDRSPIVKLSNAITAAIRG</sequence>
<feature type="domain" description="Beta-lactamase-related" evidence="1">
    <location>
        <begin position="39"/>
        <end position="363"/>
    </location>
</feature>
<dbReference type="EMBL" id="CP036271">
    <property type="protein sequence ID" value="QDT54104.1"/>
    <property type="molecule type" value="Genomic_DNA"/>
</dbReference>
<proteinExistence type="predicted"/>
<evidence type="ECO:0000313" key="3">
    <source>
        <dbReference type="Proteomes" id="UP000315700"/>
    </source>
</evidence>
<name>A0A517SD99_9PLAN</name>
<dbReference type="InterPro" id="IPR001466">
    <property type="entry name" value="Beta-lactam-related"/>
</dbReference>
<dbReference type="RefSeq" id="WP_145029873.1">
    <property type="nucleotide sequence ID" value="NZ_CP036271.1"/>
</dbReference>
<gene>
    <name evidence="2" type="primary">pbpE_1</name>
    <name evidence="2" type="ORF">Pan44_21310</name>
</gene>
<dbReference type="InterPro" id="IPR012338">
    <property type="entry name" value="Beta-lactam/transpept-like"/>
</dbReference>
<dbReference type="FunCoup" id="A0A517SD99">
    <property type="interactions" value="104"/>
</dbReference>
<dbReference type="InterPro" id="IPR050789">
    <property type="entry name" value="Diverse_Enzym_Activities"/>
</dbReference>
<dbReference type="InParanoid" id="A0A517SD99"/>
<reference evidence="2 3" key="1">
    <citation type="submission" date="2019-02" db="EMBL/GenBank/DDBJ databases">
        <title>Deep-cultivation of Planctomycetes and their phenomic and genomic characterization uncovers novel biology.</title>
        <authorList>
            <person name="Wiegand S."/>
            <person name="Jogler M."/>
            <person name="Boedeker C."/>
            <person name="Pinto D."/>
            <person name="Vollmers J."/>
            <person name="Rivas-Marin E."/>
            <person name="Kohn T."/>
            <person name="Peeters S.H."/>
            <person name="Heuer A."/>
            <person name="Rast P."/>
            <person name="Oberbeckmann S."/>
            <person name="Bunk B."/>
            <person name="Jeske O."/>
            <person name="Meyerdierks A."/>
            <person name="Storesund J.E."/>
            <person name="Kallscheuer N."/>
            <person name="Luecker S."/>
            <person name="Lage O.M."/>
            <person name="Pohl T."/>
            <person name="Merkel B.J."/>
            <person name="Hornburger P."/>
            <person name="Mueller R.-W."/>
            <person name="Bruemmer F."/>
            <person name="Labrenz M."/>
            <person name="Spormann A.M."/>
            <person name="Op den Camp H."/>
            <person name="Overmann J."/>
            <person name="Amann R."/>
            <person name="Jetten M.S.M."/>
            <person name="Mascher T."/>
            <person name="Medema M.H."/>
            <person name="Devos D.P."/>
            <person name="Kaster A.-K."/>
            <person name="Ovreas L."/>
            <person name="Rohde M."/>
            <person name="Galperin M.Y."/>
            <person name="Jogler C."/>
        </authorList>
    </citation>
    <scope>NUCLEOTIDE SEQUENCE [LARGE SCALE GENOMIC DNA]</scope>
    <source>
        <strain evidence="2 3">Pan44</strain>
    </source>
</reference>
<organism evidence="2 3">
    <name type="scientific">Caulifigura coniformis</name>
    <dbReference type="NCBI Taxonomy" id="2527983"/>
    <lineage>
        <taxon>Bacteria</taxon>
        <taxon>Pseudomonadati</taxon>
        <taxon>Planctomycetota</taxon>
        <taxon>Planctomycetia</taxon>
        <taxon>Planctomycetales</taxon>
        <taxon>Planctomycetaceae</taxon>
        <taxon>Caulifigura</taxon>
    </lineage>
</organism>
<evidence type="ECO:0000259" key="1">
    <source>
        <dbReference type="Pfam" id="PF00144"/>
    </source>
</evidence>
<dbReference type="OrthoDB" id="284523at2"/>
<dbReference type="KEGG" id="ccos:Pan44_21310"/>
<dbReference type="Proteomes" id="UP000315700">
    <property type="component" value="Chromosome"/>
</dbReference>
<dbReference type="SUPFAM" id="SSF56601">
    <property type="entry name" value="beta-lactamase/transpeptidase-like"/>
    <property type="match status" value="1"/>
</dbReference>
<dbReference type="Pfam" id="PF00144">
    <property type="entry name" value="Beta-lactamase"/>
    <property type="match status" value="1"/>
</dbReference>
<protein>
    <submittedName>
        <fullName evidence="2">Penicillin-binding protein 4</fullName>
    </submittedName>
</protein>
<dbReference type="AlphaFoldDB" id="A0A517SD99"/>
<dbReference type="Gene3D" id="3.40.710.10">
    <property type="entry name" value="DD-peptidase/beta-lactamase superfamily"/>
    <property type="match status" value="1"/>
</dbReference>
<evidence type="ECO:0000313" key="2">
    <source>
        <dbReference type="EMBL" id="QDT54104.1"/>
    </source>
</evidence>
<keyword evidence="3" id="KW-1185">Reference proteome</keyword>
<dbReference type="PANTHER" id="PTHR43283">
    <property type="entry name" value="BETA-LACTAMASE-RELATED"/>
    <property type="match status" value="1"/>
</dbReference>
<accession>A0A517SD99</accession>